<dbReference type="AlphaFoldDB" id="A0A2A4FHF1"/>
<organism evidence="2 3">
    <name type="scientific">Burkholderia ubonensis subsp. mesacidophila</name>
    <dbReference type="NCBI Taxonomy" id="265293"/>
    <lineage>
        <taxon>Bacteria</taxon>
        <taxon>Pseudomonadati</taxon>
        <taxon>Pseudomonadota</taxon>
        <taxon>Betaproteobacteria</taxon>
        <taxon>Burkholderiales</taxon>
        <taxon>Burkholderiaceae</taxon>
        <taxon>Burkholderia</taxon>
        <taxon>Burkholderia cepacia complex</taxon>
    </lineage>
</organism>
<dbReference type="GO" id="GO:0003677">
    <property type="term" value="F:DNA binding"/>
    <property type="evidence" value="ECO:0007669"/>
    <property type="project" value="InterPro"/>
</dbReference>
<dbReference type="Gene3D" id="1.10.260.40">
    <property type="entry name" value="lambda repressor-like DNA-binding domains"/>
    <property type="match status" value="1"/>
</dbReference>
<feature type="compositionally biased region" description="Basic and acidic residues" evidence="1">
    <location>
        <begin position="83"/>
        <end position="93"/>
    </location>
</feature>
<dbReference type="SUPFAM" id="SSF47413">
    <property type="entry name" value="lambda repressor-like DNA-binding domains"/>
    <property type="match status" value="1"/>
</dbReference>
<name>A0A2A4FHF1_9BURK</name>
<comment type="caution">
    <text evidence="2">The sequence shown here is derived from an EMBL/GenBank/DDBJ whole genome shotgun (WGS) entry which is preliminary data.</text>
</comment>
<evidence type="ECO:0000256" key="1">
    <source>
        <dbReference type="SAM" id="MobiDB-lite"/>
    </source>
</evidence>
<dbReference type="EMBL" id="MTZU01000024">
    <property type="protein sequence ID" value="PCE32801.1"/>
    <property type="molecule type" value="Genomic_DNA"/>
</dbReference>
<evidence type="ECO:0000313" key="2">
    <source>
        <dbReference type="EMBL" id="PCE32801.1"/>
    </source>
</evidence>
<evidence type="ECO:0000313" key="3">
    <source>
        <dbReference type="Proteomes" id="UP000217994"/>
    </source>
</evidence>
<evidence type="ECO:0008006" key="4">
    <source>
        <dbReference type="Google" id="ProtNLM"/>
    </source>
</evidence>
<dbReference type="Proteomes" id="UP000217994">
    <property type="component" value="Unassembled WGS sequence"/>
</dbReference>
<protein>
    <recommendedName>
        <fullName evidence="4">DNA-binding protein</fullName>
    </recommendedName>
</protein>
<feature type="region of interest" description="Disordered" evidence="1">
    <location>
        <begin position="67"/>
        <end position="93"/>
    </location>
</feature>
<gene>
    <name evidence="2" type="ORF">BZL54_09115</name>
</gene>
<proteinExistence type="predicted"/>
<dbReference type="InterPro" id="IPR010982">
    <property type="entry name" value="Lambda_DNA-bd_dom_sf"/>
</dbReference>
<accession>A0A2A4FHF1</accession>
<sequence>MENDLRIAYASEIIDRLGGTGAVADLFEIDDAAVSQWRRNGIPKPRMQFISVARPDVLVGLGPCDRSDRSGVAGNVSRNRARIQSESRRRSVA</sequence>
<reference evidence="2 3" key="1">
    <citation type="submission" date="2017-01" db="EMBL/GenBank/DDBJ databases">
        <title>Whole-Genome Shotgun Sequencing of Two beta-Proteobacterial Species in Search of the Bulgecin Biosynthetic Cluster.</title>
        <authorList>
            <person name="Horsman M.E."/>
            <person name="Marous D.R."/>
            <person name="Li R."/>
            <person name="Oliver R.A."/>
            <person name="Byun B."/>
            <person name="Emrich S.J."/>
            <person name="Boggess B."/>
            <person name="Townsend C.A."/>
            <person name="Mobashery S."/>
        </authorList>
    </citation>
    <scope>NUCLEOTIDE SEQUENCE [LARGE SCALE GENOMIC DNA]</scope>
    <source>
        <strain evidence="2 3">ATCC 31433</strain>
    </source>
</reference>